<reference evidence="2 3" key="1">
    <citation type="submission" date="2014-04" db="EMBL/GenBank/DDBJ databases">
        <title>Evolutionary Origins and Diversification of the Mycorrhizal Mutualists.</title>
        <authorList>
            <consortium name="DOE Joint Genome Institute"/>
            <consortium name="Mycorrhizal Genomics Consortium"/>
            <person name="Kohler A."/>
            <person name="Kuo A."/>
            <person name="Nagy L.G."/>
            <person name="Floudas D."/>
            <person name="Copeland A."/>
            <person name="Barry K.W."/>
            <person name="Cichocki N."/>
            <person name="Veneault-Fourrey C."/>
            <person name="LaButti K."/>
            <person name="Lindquist E.A."/>
            <person name="Lipzen A."/>
            <person name="Lundell T."/>
            <person name="Morin E."/>
            <person name="Murat C."/>
            <person name="Riley R."/>
            <person name="Ohm R."/>
            <person name="Sun H."/>
            <person name="Tunlid A."/>
            <person name="Henrissat B."/>
            <person name="Grigoriev I.V."/>
            <person name="Hibbett D.S."/>
            <person name="Martin F."/>
        </authorList>
    </citation>
    <scope>NUCLEOTIDE SEQUENCE [LARGE SCALE GENOMIC DNA]</scope>
    <source>
        <strain evidence="2 3">Koide BX008</strain>
    </source>
</reference>
<organism evidence="2 3">
    <name type="scientific">Amanita muscaria (strain Koide BX008)</name>
    <dbReference type="NCBI Taxonomy" id="946122"/>
    <lineage>
        <taxon>Eukaryota</taxon>
        <taxon>Fungi</taxon>
        <taxon>Dikarya</taxon>
        <taxon>Basidiomycota</taxon>
        <taxon>Agaricomycotina</taxon>
        <taxon>Agaricomycetes</taxon>
        <taxon>Agaricomycetidae</taxon>
        <taxon>Agaricales</taxon>
        <taxon>Pluteineae</taxon>
        <taxon>Amanitaceae</taxon>
        <taxon>Amanita</taxon>
    </lineage>
</organism>
<dbReference type="EMBL" id="KN818282">
    <property type="protein sequence ID" value="KIL61566.1"/>
    <property type="molecule type" value="Genomic_DNA"/>
</dbReference>
<sequence>MTSLGHSDGHASDKKAKSNNGEKLDRENAFTKIIRHIKTLCNMICCCPCGVELPAAPSLRSFKPVKEPLPAGESKATTTPVTVSFPEIYSRCMMVHGQGYPVYNPEPDPSLSPNNRKTGIRIGDVGLVTRDGSFDFLFNVCGQYQHFNPPRLPDNFKTIESIDVAMVTHSPRGKHLFSGVEKTTHTSGLSSDTQLTSYRCSGPAGAVLELPEGATLFEAQNGKAFKDLAARHAESWYKYTVVTRERSASNGSLCLVTGSVKSDVWGVAVFDRPSNSEDYLRFIVDEAPTHNSPQSRYKWEQSGSVISNVGPSKPNSNKEEPDQCIFLRGLRIMLRQDRWDALTQSPSQPSPPELHLPPTASGSGEGNVIKNSATQDRPSRVGTITRKFEYDSTTMGEGWVSSTSQLYPSDVINMVLLKSDPDAKVALCHDTEWCKALPKVFIEGHTSLKMEELLDNIGQSYEIKIENGVFDSFM</sequence>
<evidence type="ECO:0000313" key="3">
    <source>
        <dbReference type="Proteomes" id="UP000054549"/>
    </source>
</evidence>
<feature type="region of interest" description="Disordered" evidence="1">
    <location>
        <begin position="342"/>
        <end position="378"/>
    </location>
</feature>
<feature type="region of interest" description="Disordered" evidence="1">
    <location>
        <begin position="1"/>
        <end position="23"/>
    </location>
</feature>
<feature type="compositionally biased region" description="Basic and acidic residues" evidence="1">
    <location>
        <begin position="7"/>
        <end position="23"/>
    </location>
</feature>
<gene>
    <name evidence="2" type="ORF">M378DRAFT_13388</name>
</gene>
<name>A0A0C2WXM0_AMAMK</name>
<dbReference type="OrthoDB" id="2662290at2759"/>
<dbReference type="STRING" id="946122.A0A0C2WXM0"/>
<dbReference type="AlphaFoldDB" id="A0A0C2WXM0"/>
<protein>
    <submittedName>
        <fullName evidence="2">Uncharacterized protein</fullName>
    </submittedName>
</protein>
<evidence type="ECO:0000313" key="2">
    <source>
        <dbReference type="EMBL" id="KIL61566.1"/>
    </source>
</evidence>
<feature type="compositionally biased region" description="Polar residues" evidence="1">
    <location>
        <begin position="290"/>
        <end position="315"/>
    </location>
</feature>
<feature type="region of interest" description="Disordered" evidence="1">
    <location>
        <begin position="290"/>
        <end position="320"/>
    </location>
</feature>
<dbReference type="Proteomes" id="UP000054549">
    <property type="component" value="Unassembled WGS sequence"/>
</dbReference>
<proteinExistence type="predicted"/>
<dbReference type="HOGENOM" id="CLU_021108_4_1_1"/>
<evidence type="ECO:0000256" key="1">
    <source>
        <dbReference type="SAM" id="MobiDB-lite"/>
    </source>
</evidence>
<dbReference type="InParanoid" id="A0A0C2WXM0"/>
<accession>A0A0C2WXM0</accession>
<keyword evidence="3" id="KW-1185">Reference proteome</keyword>